<feature type="compositionally biased region" description="Low complexity" evidence="1">
    <location>
        <begin position="1"/>
        <end position="14"/>
    </location>
</feature>
<evidence type="ECO:0000256" key="1">
    <source>
        <dbReference type="SAM" id="MobiDB-lite"/>
    </source>
</evidence>
<dbReference type="EMBL" id="DMDD01000032">
    <property type="protein sequence ID" value="HAF71735.1"/>
    <property type="molecule type" value="Genomic_DNA"/>
</dbReference>
<gene>
    <name evidence="2" type="ORF">DCL06_01150</name>
</gene>
<dbReference type="Proteomes" id="UP000260925">
    <property type="component" value="Unassembled WGS sequence"/>
</dbReference>
<proteinExistence type="predicted"/>
<organism evidence="2 3">
    <name type="scientific">Corynebacterium variabile</name>
    <dbReference type="NCBI Taxonomy" id="1727"/>
    <lineage>
        <taxon>Bacteria</taxon>
        <taxon>Bacillati</taxon>
        <taxon>Actinomycetota</taxon>
        <taxon>Actinomycetes</taxon>
        <taxon>Mycobacteriales</taxon>
        <taxon>Corynebacteriaceae</taxon>
        <taxon>Corynebacterium</taxon>
    </lineage>
</organism>
<feature type="non-terminal residue" evidence="2">
    <location>
        <position position="66"/>
    </location>
</feature>
<sequence>MLDSFLSSTDSTTTAEPRRRLLRAPRVPHPHRTPLPRQTEMGRRRRPIAMLALALGGFGIGTTEFV</sequence>
<dbReference type="AlphaFoldDB" id="A0A3B9QRY6"/>
<reference evidence="2 3" key="1">
    <citation type="journal article" date="2018" name="Nat. Biotechnol.">
        <title>A standardized bacterial taxonomy based on genome phylogeny substantially revises the tree of life.</title>
        <authorList>
            <person name="Parks D.H."/>
            <person name="Chuvochina M."/>
            <person name="Waite D.W."/>
            <person name="Rinke C."/>
            <person name="Skarshewski A."/>
            <person name="Chaumeil P.A."/>
            <person name="Hugenholtz P."/>
        </authorList>
    </citation>
    <scope>NUCLEOTIDE SEQUENCE [LARGE SCALE GENOMIC DNA]</scope>
    <source>
        <strain evidence="2">UBA9851</strain>
    </source>
</reference>
<evidence type="ECO:0000313" key="2">
    <source>
        <dbReference type="EMBL" id="HAF71735.1"/>
    </source>
</evidence>
<protein>
    <submittedName>
        <fullName evidence="2">MFS transporter</fullName>
    </submittedName>
</protein>
<evidence type="ECO:0000313" key="3">
    <source>
        <dbReference type="Proteomes" id="UP000260925"/>
    </source>
</evidence>
<feature type="region of interest" description="Disordered" evidence="1">
    <location>
        <begin position="1"/>
        <end position="44"/>
    </location>
</feature>
<feature type="compositionally biased region" description="Basic residues" evidence="1">
    <location>
        <begin position="20"/>
        <end position="34"/>
    </location>
</feature>
<accession>A0A3B9QRY6</accession>
<name>A0A3B9QRY6_9CORY</name>
<comment type="caution">
    <text evidence="2">The sequence shown here is derived from an EMBL/GenBank/DDBJ whole genome shotgun (WGS) entry which is preliminary data.</text>
</comment>